<dbReference type="InterPro" id="IPR040168">
    <property type="entry name" value="Not2/3/5"/>
</dbReference>
<evidence type="ECO:0000256" key="2">
    <source>
        <dbReference type="ARBA" id="ARBA00023015"/>
    </source>
</evidence>
<dbReference type="GO" id="GO:0006355">
    <property type="term" value="P:regulation of DNA-templated transcription"/>
    <property type="evidence" value="ECO:0007669"/>
    <property type="project" value="InterPro"/>
</dbReference>
<evidence type="ECO:0000313" key="6">
    <source>
        <dbReference type="EMBL" id="JAI14913.1"/>
    </source>
</evidence>
<dbReference type="EMBL" id="GDAI01002690">
    <property type="protein sequence ID" value="JAI14913.1"/>
    <property type="molecule type" value="mRNA"/>
</dbReference>
<evidence type="ECO:0000256" key="3">
    <source>
        <dbReference type="ARBA" id="ARBA00023163"/>
    </source>
</evidence>
<keyword evidence="3" id="KW-0804">Transcription</keyword>
<keyword evidence="2" id="KW-0805">Transcription regulation</keyword>
<reference evidence="6" key="1">
    <citation type="journal article" date="2015" name="Insect Biochem. Mol. Biol.">
        <title>An insight into the sialome of the horse fly, Tabanus bromius.</title>
        <authorList>
            <person name="Ribeiro J.M."/>
            <person name="Kazimirova M."/>
            <person name="Takac P."/>
            <person name="Andersen J.F."/>
            <person name="Francischetti I.M."/>
        </authorList>
    </citation>
    <scope>NUCLEOTIDE SEQUENCE</scope>
</reference>
<feature type="domain" description="NOT2/NOT3/NOT5 C-terminal" evidence="5">
    <location>
        <begin position="330"/>
        <end position="454"/>
    </location>
</feature>
<dbReference type="GO" id="GO:0030015">
    <property type="term" value="C:CCR4-NOT core complex"/>
    <property type="evidence" value="ECO:0007669"/>
    <property type="project" value="InterPro"/>
</dbReference>
<dbReference type="Pfam" id="PF04153">
    <property type="entry name" value="NOT2_3_5_C"/>
    <property type="match status" value="1"/>
</dbReference>
<evidence type="ECO:0000259" key="5">
    <source>
        <dbReference type="Pfam" id="PF04153"/>
    </source>
</evidence>
<evidence type="ECO:0000256" key="1">
    <source>
        <dbReference type="ARBA" id="ARBA00007682"/>
    </source>
</evidence>
<feature type="compositionally biased region" description="Polar residues" evidence="4">
    <location>
        <begin position="194"/>
        <end position="204"/>
    </location>
</feature>
<feature type="region of interest" description="Disordered" evidence="4">
    <location>
        <begin position="194"/>
        <end position="263"/>
    </location>
</feature>
<comment type="similarity">
    <text evidence="1">Belongs to the CNOT2/3/5 family.</text>
</comment>
<dbReference type="Gene3D" id="2.30.30.1020">
    <property type="entry name" value="CCR4-NOT complex subunit 2/3/5, C-terminal domain"/>
    <property type="match status" value="1"/>
</dbReference>
<name>A0A0K8TL61_TABBR</name>
<dbReference type="PANTHER" id="PTHR23326">
    <property type="entry name" value="CCR4 NOT-RELATED"/>
    <property type="match status" value="1"/>
</dbReference>
<dbReference type="GO" id="GO:2000036">
    <property type="term" value="P:regulation of stem cell population maintenance"/>
    <property type="evidence" value="ECO:0007669"/>
    <property type="project" value="UniProtKB-ARBA"/>
</dbReference>
<dbReference type="AlphaFoldDB" id="A0A0K8TL61"/>
<accession>A0A0K8TL61</accession>
<protein>
    <submittedName>
        <fullName evidence="6">Putative ccr4-not transcription complex subunit 2</fullName>
    </submittedName>
</protein>
<sequence>MANLNFQQPPRSIASASLGGRNTSAFGVNSLPGHVTPTSTMFAPGGPNYGQSQQPQLSPNRNVQLSVGGGGPPQISSGRTNLFGQRTFADRRTMQGLGGGPMPNVGSFMQSSRGGYGTGSIGSGSALNNFHSVFGGNVGDTATPPLLDLSEFPSLTNARGQNDQSLPPTNPLLPPGSKPYGNFLASFGMVKQPTSEQSEFTMSSEDFPALPGTQITDGTTTTSSLSSNMSLSSTMDGTDKNSIGGSGINDHLHNDSNSSNDKSVKRGVQMLPDGKVTNIPASMVNNQFGMVGLLTFIRAAESDPNLVTLAMGQDLTGLGLNLNSPENLHPTFAGPFADQPCRAQDIEYNVPPEYLVNVSIRDKLSALTLKKYKDDLLFFLFYTNVGDVMQLAAAAELHSREWRYHIEEKVWITRIPGITHYEKNGTKERGTFYYFDALNWRRVPKDFQIDAEKLDKCPNLSALSLSGQPV</sequence>
<dbReference type="InterPro" id="IPR038635">
    <property type="entry name" value="CCR4-NOT_su2/3/5_C_sf"/>
</dbReference>
<evidence type="ECO:0000256" key="4">
    <source>
        <dbReference type="SAM" id="MobiDB-lite"/>
    </source>
</evidence>
<feature type="compositionally biased region" description="Low complexity" evidence="4">
    <location>
        <begin position="216"/>
        <end position="236"/>
    </location>
</feature>
<organism evidence="6">
    <name type="scientific">Tabanus bromius</name>
    <name type="common">Band-eyed brown horse fly</name>
    <dbReference type="NCBI Taxonomy" id="304241"/>
    <lineage>
        <taxon>Eukaryota</taxon>
        <taxon>Metazoa</taxon>
        <taxon>Ecdysozoa</taxon>
        <taxon>Arthropoda</taxon>
        <taxon>Hexapoda</taxon>
        <taxon>Insecta</taxon>
        <taxon>Pterygota</taxon>
        <taxon>Neoptera</taxon>
        <taxon>Endopterygota</taxon>
        <taxon>Diptera</taxon>
        <taxon>Brachycera</taxon>
        <taxon>Tabanomorpha</taxon>
        <taxon>Tabanoidea</taxon>
        <taxon>Tabanidae</taxon>
        <taxon>Tabanus</taxon>
    </lineage>
</organism>
<dbReference type="InterPro" id="IPR007282">
    <property type="entry name" value="NOT2/3/5_C"/>
</dbReference>
<feature type="compositionally biased region" description="Polar residues" evidence="4">
    <location>
        <begin position="49"/>
        <end position="59"/>
    </location>
</feature>
<dbReference type="FunFam" id="2.30.30.1020:FF:000005">
    <property type="entry name" value="Regena, isoform C"/>
    <property type="match status" value="1"/>
</dbReference>
<proteinExistence type="evidence at transcript level"/>
<feature type="region of interest" description="Disordered" evidence="4">
    <location>
        <begin position="37"/>
        <end position="59"/>
    </location>
</feature>